<evidence type="ECO:0000256" key="8">
    <source>
        <dbReference type="ARBA" id="ARBA00023242"/>
    </source>
</evidence>
<evidence type="ECO:0000259" key="10">
    <source>
        <dbReference type="PROSITE" id="PS50157"/>
    </source>
</evidence>
<dbReference type="InterPro" id="IPR013087">
    <property type="entry name" value="Znf_C2H2_type"/>
</dbReference>
<dbReference type="PROSITE" id="PS00028">
    <property type="entry name" value="ZINC_FINGER_C2H2_1"/>
    <property type="match status" value="4"/>
</dbReference>
<dbReference type="PROSITE" id="PS50157">
    <property type="entry name" value="ZINC_FINGER_C2H2_2"/>
    <property type="match status" value="3"/>
</dbReference>
<dbReference type="Pfam" id="PF13894">
    <property type="entry name" value="zf-C2H2_4"/>
    <property type="match status" value="1"/>
</dbReference>
<keyword evidence="2" id="KW-0479">Metal-binding</keyword>
<evidence type="ECO:0000256" key="9">
    <source>
        <dbReference type="PROSITE-ProRule" id="PRU00042"/>
    </source>
</evidence>
<evidence type="ECO:0000313" key="12">
    <source>
        <dbReference type="Proteomes" id="UP000827092"/>
    </source>
</evidence>
<keyword evidence="8" id="KW-0539">Nucleus</keyword>
<name>A0AAV6UVR8_9ARAC</name>
<evidence type="ECO:0000256" key="2">
    <source>
        <dbReference type="ARBA" id="ARBA00022723"/>
    </source>
</evidence>
<dbReference type="AlphaFoldDB" id="A0AAV6UVR8"/>
<dbReference type="FunFam" id="3.30.160.60:FF:001289">
    <property type="entry name" value="Zinc finger protein 574"/>
    <property type="match status" value="1"/>
</dbReference>
<evidence type="ECO:0000313" key="11">
    <source>
        <dbReference type="EMBL" id="KAG8188442.1"/>
    </source>
</evidence>
<evidence type="ECO:0000256" key="6">
    <source>
        <dbReference type="ARBA" id="ARBA00023015"/>
    </source>
</evidence>
<sequence>MVESLAKPLLKIKKWHLCEQCGREFKTKSLLQQHTRMFHAPRLYRCPQCFQTFKYLNQFPNVEEFLQKYNTYLQQINHHPSSSAVLPGMENVCPICLKTYSTKHSMKRHLLMHKPFHHCNSNLTFHTVSANSVSLKPFQCDVCLKEFTTSYSLRRHRTIHNPNFEPYRCPVCNSQFNWKDNLRAHMMCVHGQDFAVTNATKFNA</sequence>
<dbReference type="Pfam" id="PF00096">
    <property type="entry name" value="zf-C2H2"/>
    <property type="match status" value="1"/>
</dbReference>
<evidence type="ECO:0000256" key="4">
    <source>
        <dbReference type="ARBA" id="ARBA00022771"/>
    </source>
</evidence>
<evidence type="ECO:0000256" key="7">
    <source>
        <dbReference type="ARBA" id="ARBA00023163"/>
    </source>
</evidence>
<dbReference type="Proteomes" id="UP000827092">
    <property type="component" value="Unassembled WGS sequence"/>
</dbReference>
<accession>A0AAV6UVR8</accession>
<protein>
    <recommendedName>
        <fullName evidence="10">C2H2-type domain-containing protein</fullName>
    </recommendedName>
</protein>
<dbReference type="Gene3D" id="3.30.160.60">
    <property type="entry name" value="Classic Zinc Finger"/>
    <property type="match status" value="3"/>
</dbReference>
<keyword evidence="7" id="KW-0804">Transcription</keyword>
<dbReference type="GO" id="GO:0005634">
    <property type="term" value="C:nucleus"/>
    <property type="evidence" value="ECO:0007669"/>
    <property type="project" value="UniProtKB-SubCell"/>
</dbReference>
<dbReference type="SMART" id="SM00355">
    <property type="entry name" value="ZnF_C2H2"/>
    <property type="match status" value="4"/>
</dbReference>
<keyword evidence="3" id="KW-0677">Repeat</keyword>
<keyword evidence="4 9" id="KW-0863">Zinc-finger</keyword>
<proteinExistence type="predicted"/>
<dbReference type="InterPro" id="IPR036236">
    <property type="entry name" value="Znf_C2H2_sf"/>
</dbReference>
<keyword evidence="5" id="KW-0862">Zinc</keyword>
<feature type="domain" description="C2H2-type" evidence="10">
    <location>
        <begin position="16"/>
        <end position="40"/>
    </location>
</feature>
<evidence type="ECO:0000256" key="3">
    <source>
        <dbReference type="ARBA" id="ARBA00022737"/>
    </source>
</evidence>
<evidence type="ECO:0000256" key="1">
    <source>
        <dbReference type="ARBA" id="ARBA00004123"/>
    </source>
</evidence>
<dbReference type="EMBL" id="JAFNEN010000238">
    <property type="protein sequence ID" value="KAG8188442.1"/>
    <property type="molecule type" value="Genomic_DNA"/>
</dbReference>
<evidence type="ECO:0000256" key="5">
    <source>
        <dbReference type="ARBA" id="ARBA00022833"/>
    </source>
</evidence>
<gene>
    <name evidence="11" type="ORF">JTE90_008009</name>
</gene>
<keyword evidence="12" id="KW-1185">Reference proteome</keyword>
<organism evidence="11 12">
    <name type="scientific">Oedothorax gibbosus</name>
    <dbReference type="NCBI Taxonomy" id="931172"/>
    <lineage>
        <taxon>Eukaryota</taxon>
        <taxon>Metazoa</taxon>
        <taxon>Ecdysozoa</taxon>
        <taxon>Arthropoda</taxon>
        <taxon>Chelicerata</taxon>
        <taxon>Arachnida</taxon>
        <taxon>Araneae</taxon>
        <taxon>Araneomorphae</taxon>
        <taxon>Entelegynae</taxon>
        <taxon>Araneoidea</taxon>
        <taxon>Linyphiidae</taxon>
        <taxon>Erigoninae</taxon>
        <taxon>Oedothorax</taxon>
    </lineage>
</organism>
<comment type="caution">
    <text evidence="11">The sequence shown here is derived from an EMBL/GenBank/DDBJ whole genome shotgun (WGS) entry which is preliminary data.</text>
</comment>
<dbReference type="GO" id="GO:0008270">
    <property type="term" value="F:zinc ion binding"/>
    <property type="evidence" value="ECO:0007669"/>
    <property type="project" value="UniProtKB-KW"/>
</dbReference>
<dbReference type="GO" id="GO:0006357">
    <property type="term" value="P:regulation of transcription by RNA polymerase II"/>
    <property type="evidence" value="ECO:0007669"/>
    <property type="project" value="UniProtKB-ARBA"/>
</dbReference>
<feature type="domain" description="C2H2-type" evidence="10">
    <location>
        <begin position="167"/>
        <end position="195"/>
    </location>
</feature>
<dbReference type="PANTHER" id="PTHR24406">
    <property type="entry name" value="TRANSCRIPTIONAL REPRESSOR CTCFL-RELATED"/>
    <property type="match status" value="1"/>
</dbReference>
<comment type="subcellular location">
    <subcellularLocation>
        <location evidence="1">Nucleus</location>
    </subcellularLocation>
</comment>
<dbReference type="InterPro" id="IPR050888">
    <property type="entry name" value="ZnF_C2H2-type_TF"/>
</dbReference>
<feature type="domain" description="C2H2-type" evidence="10">
    <location>
        <begin position="138"/>
        <end position="165"/>
    </location>
</feature>
<dbReference type="SUPFAM" id="SSF57667">
    <property type="entry name" value="beta-beta-alpha zinc fingers"/>
    <property type="match status" value="2"/>
</dbReference>
<reference evidence="11 12" key="1">
    <citation type="journal article" date="2022" name="Nat. Ecol. Evol.">
        <title>A masculinizing supergene underlies an exaggerated male reproductive morph in a spider.</title>
        <authorList>
            <person name="Hendrickx F."/>
            <person name="De Corte Z."/>
            <person name="Sonet G."/>
            <person name="Van Belleghem S.M."/>
            <person name="Kostlbacher S."/>
            <person name="Vangestel C."/>
        </authorList>
    </citation>
    <scope>NUCLEOTIDE SEQUENCE [LARGE SCALE GENOMIC DNA]</scope>
    <source>
        <strain evidence="11">W744_W776</strain>
    </source>
</reference>
<dbReference type="Pfam" id="PF13912">
    <property type="entry name" value="zf-C2H2_6"/>
    <property type="match status" value="2"/>
</dbReference>
<keyword evidence="6" id="KW-0805">Transcription regulation</keyword>